<accession>A0A6G1H1U0</accession>
<dbReference type="Proteomes" id="UP000800041">
    <property type="component" value="Unassembled WGS sequence"/>
</dbReference>
<dbReference type="CDD" id="cd05123">
    <property type="entry name" value="STKc_AGC"/>
    <property type="match status" value="1"/>
</dbReference>
<dbReference type="EMBL" id="ML977153">
    <property type="protein sequence ID" value="KAF1987186.1"/>
    <property type="molecule type" value="Genomic_DNA"/>
</dbReference>
<dbReference type="InterPro" id="IPR008271">
    <property type="entry name" value="Ser/Thr_kinase_AS"/>
</dbReference>
<keyword evidence="6" id="KW-0067">ATP-binding</keyword>
<dbReference type="GO" id="GO:0004674">
    <property type="term" value="F:protein serine/threonine kinase activity"/>
    <property type="evidence" value="ECO:0007669"/>
    <property type="project" value="UniProtKB-KW"/>
</dbReference>
<feature type="compositionally biased region" description="Low complexity" evidence="7">
    <location>
        <begin position="233"/>
        <end position="246"/>
    </location>
</feature>
<dbReference type="FunFam" id="3.30.200.20:FF:000222">
    <property type="entry name" value="Serine/threonine-protein kinase psk1"/>
    <property type="match status" value="1"/>
</dbReference>
<feature type="region of interest" description="Disordered" evidence="7">
    <location>
        <begin position="156"/>
        <end position="190"/>
    </location>
</feature>
<evidence type="ECO:0000256" key="2">
    <source>
        <dbReference type="ARBA" id="ARBA00022553"/>
    </source>
</evidence>
<evidence type="ECO:0000313" key="10">
    <source>
        <dbReference type="EMBL" id="KAF1987186.1"/>
    </source>
</evidence>
<evidence type="ECO:0000313" key="11">
    <source>
        <dbReference type="Proteomes" id="UP000800041"/>
    </source>
</evidence>
<organism evidence="10 11">
    <name type="scientific">Aulographum hederae CBS 113979</name>
    <dbReference type="NCBI Taxonomy" id="1176131"/>
    <lineage>
        <taxon>Eukaryota</taxon>
        <taxon>Fungi</taxon>
        <taxon>Dikarya</taxon>
        <taxon>Ascomycota</taxon>
        <taxon>Pezizomycotina</taxon>
        <taxon>Dothideomycetes</taxon>
        <taxon>Pleosporomycetidae</taxon>
        <taxon>Aulographales</taxon>
        <taxon>Aulographaceae</taxon>
    </lineage>
</organism>
<keyword evidence="5 10" id="KW-0418">Kinase</keyword>
<evidence type="ECO:0000256" key="1">
    <source>
        <dbReference type="ARBA" id="ARBA00022527"/>
    </source>
</evidence>
<dbReference type="PROSITE" id="PS00108">
    <property type="entry name" value="PROTEIN_KINASE_ST"/>
    <property type="match status" value="1"/>
</dbReference>
<dbReference type="OrthoDB" id="63267at2759"/>
<evidence type="ECO:0000259" key="9">
    <source>
        <dbReference type="PROSITE" id="PS51285"/>
    </source>
</evidence>
<dbReference type="InterPro" id="IPR045270">
    <property type="entry name" value="STKc_AGC"/>
</dbReference>
<keyword evidence="3" id="KW-0808">Transferase</keyword>
<evidence type="ECO:0000256" key="6">
    <source>
        <dbReference type="ARBA" id="ARBA00022840"/>
    </source>
</evidence>
<keyword evidence="2" id="KW-0597">Phosphoprotein</keyword>
<dbReference type="PROSITE" id="PS51285">
    <property type="entry name" value="AGC_KINASE_CTER"/>
    <property type="match status" value="1"/>
</dbReference>
<name>A0A6G1H1U0_9PEZI</name>
<dbReference type="Gene3D" id="3.30.200.20">
    <property type="entry name" value="Phosphorylase Kinase, domain 1"/>
    <property type="match status" value="1"/>
</dbReference>
<dbReference type="InterPro" id="IPR017892">
    <property type="entry name" value="Pkinase_C"/>
</dbReference>
<dbReference type="InterPro" id="IPR000719">
    <property type="entry name" value="Prot_kinase_dom"/>
</dbReference>
<gene>
    <name evidence="10" type="ORF">K402DRAFT_353960</name>
</gene>
<feature type="domain" description="AGC-kinase C-terminal" evidence="9">
    <location>
        <begin position="558"/>
        <end position="631"/>
    </location>
</feature>
<keyword evidence="11" id="KW-1185">Reference proteome</keyword>
<dbReference type="SMART" id="SM00220">
    <property type="entry name" value="S_TKc"/>
    <property type="match status" value="1"/>
</dbReference>
<protein>
    <submittedName>
        <fullName evidence="10">Kinase-like protein</fullName>
    </submittedName>
</protein>
<feature type="region of interest" description="Disordered" evidence="7">
    <location>
        <begin position="207"/>
        <end position="253"/>
    </location>
</feature>
<evidence type="ECO:0000259" key="8">
    <source>
        <dbReference type="PROSITE" id="PS50011"/>
    </source>
</evidence>
<dbReference type="SMART" id="SM00133">
    <property type="entry name" value="S_TK_X"/>
    <property type="match status" value="1"/>
</dbReference>
<keyword evidence="1" id="KW-0723">Serine/threonine-protein kinase</keyword>
<dbReference type="AlphaFoldDB" id="A0A6G1H1U0"/>
<dbReference type="FunFam" id="1.10.510.10:FF:000048">
    <property type="entry name" value="Protein kinase C"/>
    <property type="match status" value="1"/>
</dbReference>
<evidence type="ECO:0000256" key="7">
    <source>
        <dbReference type="SAM" id="MobiDB-lite"/>
    </source>
</evidence>
<dbReference type="Pfam" id="PF00433">
    <property type="entry name" value="Pkinase_C"/>
    <property type="match status" value="1"/>
</dbReference>
<dbReference type="SUPFAM" id="SSF56112">
    <property type="entry name" value="Protein kinase-like (PK-like)"/>
    <property type="match status" value="1"/>
</dbReference>
<feature type="compositionally biased region" description="Polar residues" evidence="7">
    <location>
        <begin position="209"/>
        <end position="231"/>
    </location>
</feature>
<dbReference type="GO" id="GO:0005524">
    <property type="term" value="F:ATP binding"/>
    <property type="evidence" value="ECO:0007669"/>
    <property type="project" value="UniProtKB-KW"/>
</dbReference>
<evidence type="ECO:0000256" key="3">
    <source>
        <dbReference type="ARBA" id="ARBA00022679"/>
    </source>
</evidence>
<dbReference type="InterPro" id="IPR000961">
    <property type="entry name" value="AGC-kinase_C"/>
</dbReference>
<dbReference type="PROSITE" id="PS50011">
    <property type="entry name" value="PROTEIN_KINASE_DOM"/>
    <property type="match status" value="1"/>
</dbReference>
<reference evidence="10" key="1">
    <citation type="journal article" date="2020" name="Stud. Mycol.">
        <title>101 Dothideomycetes genomes: a test case for predicting lifestyles and emergence of pathogens.</title>
        <authorList>
            <person name="Haridas S."/>
            <person name="Albert R."/>
            <person name="Binder M."/>
            <person name="Bloem J."/>
            <person name="Labutti K."/>
            <person name="Salamov A."/>
            <person name="Andreopoulos B."/>
            <person name="Baker S."/>
            <person name="Barry K."/>
            <person name="Bills G."/>
            <person name="Bluhm B."/>
            <person name="Cannon C."/>
            <person name="Castanera R."/>
            <person name="Culley D."/>
            <person name="Daum C."/>
            <person name="Ezra D."/>
            <person name="Gonzalez J."/>
            <person name="Henrissat B."/>
            <person name="Kuo A."/>
            <person name="Liang C."/>
            <person name="Lipzen A."/>
            <person name="Lutzoni F."/>
            <person name="Magnuson J."/>
            <person name="Mondo S."/>
            <person name="Nolan M."/>
            <person name="Ohm R."/>
            <person name="Pangilinan J."/>
            <person name="Park H.-J."/>
            <person name="Ramirez L."/>
            <person name="Alfaro M."/>
            <person name="Sun H."/>
            <person name="Tritt A."/>
            <person name="Yoshinaga Y."/>
            <person name="Zwiers L.-H."/>
            <person name="Turgeon B."/>
            <person name="Goodwin S."/>
            <person name="Spatafora J."/>
            <person name="Crous P."/>
            <person name="Grigoriev I."/>
        </authorList>
    </citation>
    <scope>NUCLEOTIDE SEQUENCE</scope>
    <source>
        <strain evidence="10">CBS 113979</strain>
    </source>
</reference>
<dbReference type="Gene3D" id="1.10.510.10">
    <property type="entry name" value="Transferase(Phosphotransferase) domain 1"/>
    <property type="match status" value="1"/>
</dbReference>
<proteinExistence type="predicted"/>
<keyword evidence="4" id="KW-0547">Nucleotide-binding</keyword>
<feature type="domain" description="Protein kinase" evidence="8">
    <location>
        <begin position="296"/>
        <end position="557"/>
    </location>
</feature>
<dbReference type="Pfam" id="PF00069">
    <property type="entry name" value="Pkinase"/>
    <property type="match status" value="1"/>
</dbReference>
<sequence>MFAFDSSEAPAHARCDANLVLLQKATERLSQDEYCTTPKAGRLHRPSTLSPNHRDILAGVEDAEDKHNMDIDTGRSMGGRDMMKTPPVRIASPSPHRFATQNAAAAAKISANEKLDFDALRKVAAKKKKKNQQKKGMSDAAPATTTVRGFYTPVTSAGEESDFSRVNTPKMSPSVKDLPSITSSPALRPTSAAGGISALKARLDGQLDGASTPSFNERPSTLRQTTGSRSDFSAATSNASETTSDAESSKTEMETYEVNIESDFASSHLTSDEAIAEKISNLHLDSVSRKMEASDFETLKVLGKGSFGKVMLVRQNGSGRLFAQKQLRKATLTVHKKLVERTKTERSILESVNRHPFVVKLFYAFQDHEKLYLILEYASGGELFHHLSIDHMFPEETASFYLAEVVLALYHLHKTLGVVYRDLKPENCLLDAEGHLLLTDFGLSKVSLDENDRCNSVLGTVGYMAPEIIQGKEYSFAVDWWSLGVLGCDLLTGSVPFPGTNPGRVQNDVVKKKLQLPYYLSPDAKDFLTRLLNKDPRKRLGSNMPRDFQTIKQHRFFRKLDWKKLEKRELVPPIQPFVGNPEDALNFSNEFTEMALSQIALDADEDVEMGAAPDPFGGFSYVASSSLLEGGMWGI</sequence>
<evidence type="ECO:0000256" key="5">
    <source>
        <dbReference type="ARBA" id="ARBA00022777"/>
    </source>
</evidence>
<dbReference type="PANTHER" id="PTHR24351">
    <property type="entry name" value="RIBOSOMAL PROTEIN S6 KINASE"/>
    <property type="match status" value="1"/>
</dbReference>
<evidence type="ECO:0000256" key="4">
    <source>
        <dbReference type="ARBA" id="ARBA00022741"/>
    </source>
</evidence>
<dbReference type="InterPro" id="IPR011009">
    <property type="entry name" value="Kinase-like_dom_sf"/>
</dbReference>